<protein>
    <recommendedName>
        <fullName evidence="4">glucan endo-1,3-beta-D-glucosidase</fullName>
        <ecNumber evidence="4">3.2.1.39</ecNumber>
    </recommendedName>
    <alternativeName>
        <fullName evidence="14">Endo-1,3-beta-glucanase btgC</fullName>
    </alternativeName>
    <alternativeName>
        <fullName evidence="13">Laminarinase btgC</fullName>
    </alternativeName>
</protein>
<keyword evidence="10" id="KW-0961">Cell wall biogenesis/degradation</keyword>
<comment type="subcellular location">
    <subcellularLocation>
        <location evidence="2">Cell membrane</location>
        <topology evidence="2">Single-pass type II membrane protein</topology>
    </subcellularLocation>
</comment>
<dbReference type="GO" id="GO:0071555">
    <property type="term" value="P:cell wall organization"/>
    <property type="evidence" value="ECO:0007669"/>
    <property type="project" value="UniProtKB-KW"/>
</dbReference>
<gene>
    <name evidence="15" type="ORF">BD626DRAFT_399888</name>
</gene>
<evidence type="ECO:0000256" key="9">
    <source>
        <dbReference type="ARBA" id="ARBA00023277"/>
    </source>
</evidence>
<evidence type="ECO:0000256" key="11">
    <source>
        <dbReference type="ARBA" id="ARBA00023326"/>
    </source>
</evidence>
<dbReference type="GO" id="GO:0005576">
    <property type="term" value="C:extracellular region"/>
    <property type="evidence" value="ECO:0007669"/>
    <property type="project" value="TreeGrafter"/>
</dbReference>
<evidence type="ECO:0000256" key="8">
    <source>
        <dbReference type="ARBA" id="ARBA00023180"/>
    </source>
</evidence>
<evidence type="ECO:0000256" key="4">
    <source>
        <dbReference type="ARBA" id="ARBA00012780"/>
    </source>
</evidence>
<dbReference type="GO" id="GO:0009277">
    <property type="term" value="C:fungal-type cell wall"/>
    <property type="evidence" value="ECO:0007669"/>
    <property type="project" value="TreeGrafter"/>
</dbReference>
<evidence type="ECO:0000256" key="14">
    <source>
        <dbReference type="ARBA" id="ARBA00043078"/>
    </source>
</evidence>
<evidence type="ECO:0000256" key="13">
    <source>
        <dbReference type="ARBA" id="ARBA00042373"/>
    </source>
</evidence>
<evidence type="ECO:0000256" key="12">
    <source>
        <dbReference type="ARBA" id="ARBA00037649"/>
    </source>
</evidence>
<dbReference type="GO" id="GO:0000272">
    <property type="term" value="P:polysaccharide catabolic process"/>
    <property type="evidence" value="ECO:0007669"/>
    <property type="project" value="UniProtKB-KW"/>
</dbReference>
<evidence type="ECO:0000313" key="16">
    <source>
        <dbReference type="Proteomes" id="UP000320762"/>
    </source>
</evidence>
<evidence type="ECO:0000256" key="10">
    <source>
        <dbReference type="ARBA" id="ARBA00023316"/>
    </source>
</evidence>
<keyword evidence="9" id="KW-0119">Carbohydrate metabolism</keyword>
<dbReference type="OrthoDB" id="77201at2759"/>
<comment type="caution">
    <text evidence="15">The sequence shown here is derived from an EMBL/GenBank/DDBJ whole genome shotgun (WGS) entry which is preliminary data.</text>
</comment>
<evidence type="ECO:0000256" key="2">
    <source>
        <dbReference type="ARBA" id="ARBA00004401"/>
    </source>
</evidence>
<comment type="catalytic activity">
    <reaction evidence="1">
        <text>Hydrolysis of (1-&gt;3)-beta-D-glucosidic linkages in (1-&gt;3)-beta-D-glucans.</text>
        <dbReference type="EC" id="3.2.1.39"/>
    </reaction>
</comment>
<evidence type="ECO:0000313" key="15">
    <source>
        <dbReference type="EMBL" id="TRM64851.1"/>
    </source>
</evidence>
<keyword evidence="16" id="KW-1185">Reference proteome</keyword>
<proteinExistence type="inferred from homology"/>
<comment type="similarity">
    <text evidence="3">Belongs to the glycosyl hydrolase 17 family.</text>
</comment>
<dbReference type="GO" id="GO:0009986">
    <property type="term" value="C:cell surface"/>
    <property type="evidence" value="ECO:0007669"/>
    <property type="project" value="TreeGrafter"/>
</dbReference>
<keyword evidence="8" id="KW-0325">Glycoprotein</keyword>
<evidence type="ECO:0000256" key="5">
    <source>
        <dbReference type="ARBA" id="ARBA00022475"/>
    </source>
</evidence>
<keyword evidence="11" id="KW-0624">Polysaccharide degradation</keyword>
<dbReference type="AlphaFoldDB" id="A0A550CJ53"/>
<dbReference type="PANTHER" id="PTHR16631:SF17">
    <property type="entry name" value="GLUCAN ENDO-1,3-BETA-GLUCOSIDASE BTGC"/>
    <property type="match status" value="1"/>
</dbReference>
<accession>A0A550CJ53</accession>
<keyword evidence="6 15" id="KW-0378">Hydrolase</keyword>
<organism evidence="15 16">
    <name type="scientific">Schizophyllum amplum</name>
    <dbReference type="NCBI Taxonomy" id="97359"/>
    <lineage>
        <taxon>Eukaryota</taxon>
        <taxon>Fungi</taxon>
        <taxon>Dikarya</taxon>
        <taxon>Basidiomycota</taxon>
        <taxon>Agaricomycotina</taxon>
        <taxon>Agaricomycetes</taxon>
        <taxon>Agaricomycetidae</taxon>
        <taxon>Agaricales</taxon>
        <taxon>Schizophyllaceae</taxon>
        <taxon>Schizophyllum</taxon>
    </lineage>
</organism>
<evidence type="ECO:0000256" key="1">
    <source>
        <dbReference type="ARBA" id="ARBA00000382"/>
    </source>
</evidence>
<dbReference type="GO" id="GO:0042973">
    <property type="term" value="F:glucan endo-1,3-beta-D-glucosidase activity"/>
    <property type="evidence" value="ECO:0007669"/>
    <property type="project" value="UniProtKB-EC"/>
</dbReference>
<dbReference type="InterPro" id="IPR050732">
    <property type="entry name" value="Beta-glucan_modifiers"/>
</dbReference>
<dbReference type="InterPro" id="IPR017853">
    <property type="entry name" value="GH"/>
</dbReference>
<sequence length="285" mass="32113">MPDYIPDTTDDWWCPYADEYAFMGFSYEVTPCQSRDRLTREFKDIRESFGGRYVRMYGACDRDGFYDDVVDAAWEAGVGVHALIWFGFEGTDDWIWRRDALFNTICENPRAKFVTRVVQFGSEPLYDYVLPPDELAAQVRAAKEVLNPLGVAVTVSEMAYGYQAHGGASSVLDAVDIIDAHMLPFFAQDAGTASASWPLVLRDLDWFFANGGGKKMYLSENGWPSQTSEGVQPNSPDAVADVENEEAYYTLLDARCPYFKAVSIGWFAHIYGEYMEPGCVFFLFG</sequence>
<dbReference type="GO" id="GO:0005886">
    <property type="term" value="C:plasma membrane"/>
    <property type="evidence" value="ECO:0007669"/>
    <property type="project" value="UniProtKB-SubCell"/>
</dbReference>
<dbReference type="PANTHER" id="PTHR16631">
    <property type="entry name" value="GLUCAN 1,3-BETA-GLUCOSIDASE"/>
    <property type="match status" value="1"/>
</dbReference>
<dbReference type="EC" id="3.2.1.39" evidence="4"/>
<dbReference type="Proteomes" id="UP000320762">
    <property type="component" value="Unassembled WGS sequence"/>
</dbReference>
<name>A0A550CJ53_9AGAR</name>
<dbReference type="EMBL" id="VDMD01000006">
    <property type="protein sequence ID" value="TRM64851.1"/>
    <property type="molecule type" value="Genomic_DNA"/>
</dbReference>
<evidence type="ECO:0000256" key="3">
    <source>
        <dbReference type="ARBA" id="ARBA00008773"/>
    </source>
</evidence>
<reference evidence="15 16" key="1">
    <citation type="journal article" date="2019" name="New Phytol.">
        <title>Comparative genomics reveals unique wood-decay strategies and fruiting body development in the Schizophyllaceae.</title>
        <authorList>
            <person name="Almasi E."/>
            <person name="Sahu N."/>
            <person name="Krizsan K."/>
            <person name="Balint B."/>
            <person name="Kovacs G.M."/>
            <person name="Kiss B."/>
            <person name="Cseklye J."/>
            <person name="Drula E."/>
            <person name="Henrissat B."/>
            <person name="Nagy I."/>
            <person name="Chovatia M."/>
            <person name="Adam C."/>
            <person name="LaButti K."/>
            <person name="Lipzen A."/>
            <person name="Riley R."/>
            <person name="Grigoriev I.V."/>
            <person name="Nagy L.G."/>
        </authorList>
    </citation>
    <scope>NUCLEOTIDE SEQUENCE [LARGE SCALE GENOMIC DNA]</scope>
    <source>
        <strain evidence="15 16">NL-1724</strain>
    </source>
</reference>
<evidence type="ECO:0000256" key="6">
    <source>
        <dbReference type="ARBA" id="ARBA00022801"/>
    </source>
</evidence>
<comment type="function">
    <text evidence="12">Glucanases play a role in cell expansion during growth, in cell-cell fusion during mating, and in spore release during sporulation. This enzyme may be involved in beta-glucan degradation. Active on laminarin and lichenan.</text>
</comment>
<keyword evidence="5" id="KW-1003">Cell membrane</keyword>
<evidence type="ECO:0000256" key="7">
    <source>
        <dbReference type="ARBA" id="ARBA00023136"/>
    </source>
</evidence>
<dbReference type="SUPFAM" id="SSF51445">
    <property type="entry name" value="(Trans)glycosidases"/>
    <property type="match status" value="1"/>
</dbReference>
<keyword evidence="7" id="KW-0472">Membrane</keyword>